<dbReference type="PANTHER" id="PTHR36451">
    <property type="entry name" value="PAPS-DEPENDENT SULFOTRANSFERASE STF3"/>
    <property type="match status" value="1"/>
</dbReference>
<evidence type="ECO:0000256" key="1">
    <source>
        <dbReference type="SAM" id="MobiDB-lite"/>
    </source>
</evidence>
<dbReference type="EMBL" id="NHRY01000260">
    <property type="protein sequence ID" value="PPQ27371.1"/>
    <property type="molecule type" value="Genomic_DNA"/>
</dbReference>
<dbReference type="AlphaFoldDB" id="A0A2S6MYD9"/>
<dbReference type="SUPFAM" id="SSF52540">
    <property type="entry name" value="P-loop containing nucleoside triphosphate hydrolases"/>
    <property type="match status" value="1"/>
</dbReference>
<dbReference type="InterPro" id="IPR052736">
    <property type="entry name" value="Stf3_sulfotransferase"/>
</dbReference>
<gene>
    <name evidence="2" type="ORF">CCS01_27885</name>
</gene>
<proteinExistence type="predicted"/>
<comment type="caution">
    <text evidence="2">The sequence shown here is derived from an EMBL/GenBank/DDBJ whole genome shotgun (WGS) entry which is preliminary data.</text>
</comment>
<dbReference type="InterPro" id="IPR027417">
    <property type="entry name" value="P-loop_NTPase"/>
</dbReference>
<evidence type="ECO:0000313" key="3">
    <source>
        <dbReference type="Proteomes" id="UP000239724"/>
    </source>
</evidence>
<organism evidence="2 3">
    <name type="scientific">Rhodopila globiformis</name>
    <name type="common">Rhodopseudomonas globiformis</name>
    <dbReference type="NCBI Taxonomy" id="1071"/>
    <lineage>
        <taxon>Bacteria</taxon>
        <taxon>Pseudomonadati</taxon>
        <taxon>Pseudomonadota</taxon>
        <taxon>Alphaproteobacteria</taxon>
        <taxon>Acetobacterales</taxon>
        <taxon>Acetobacteraceae</taxon>
        <taxon>Rhodopila</taxon>
    </lineage>
</organism>
<dbReference type="Proteomes" id="UP000239724">
    <property type="component" value="Unassembled WGS sequence"/>
</dbReference>
<reference evidence="2 3" key="1">
    <citation type="journal article" date="2018" name="Arch. Microbiol.">
        <title>New insights into the metabolic potential of the phototrophic purple bacterium Rhodopila globiformis DSM 161(T) from its draft genome sequence and evidence for a vanadium-dependent nitrogenase.</title>
        <authorList>
            <person name="Imhoff J.F."/>
            <person name="Rahn T."/>
            <person name="Kunzel S."/>
            <person name="Neulinger S.C."/>
        </authorList>
    </citation>
    <scope>NUCLEOTIDE SEQUENCE [LARGE SCALE GENOMIC DNA]</scope>
    <source>
        <strain evidence="2 3">DSM 161</strain>
    </source>
</reference>
<accession>A0A2S6MYD9</accession>
<name>A0A2S6MYD9_RHOGL</name>
<evidence type="ECO:0000313" key="2">
    <source>
        <dbReference type="EMBL" id="PPQ27371.1"/>
    </source>
</evidence>
<dbReference type="Pfam" id="PF13469">
    <property type="entry name" value="Sulfotransfer_3"/>
    <property type="match status" value="1"/>
</dbReference>
<feature type="region of interest" description="Disordered" evidence="1">
    <location>
        <begin position="400"/>
        <end position="421"/>
    </location>
</feature>
<dbReference type="PANTHER" id="PTHR36451:SF1">
    <property type="entry name" value="OMEGA-HYDROXY-BETA-DIHYDROMENAQUINONE-9 SULFOTRANSFERASE STF3"/>
    <property type="match status" value="1"/>
</dbReference>
<sequence>MSIIDRAADFLGLLDRPFDPDRLVRAARNRTGLQDFGDTSFIGPMSRLLDSCRRESALSVVGRSATRWDVVRFLSNLLLLQEAYARTPDIAAQPITQPIFITGLPRSGTTFLHRLMLTDAGNRAPLVWETIYPSSASGSRDQRIARVARQLKAFDRLAPTFQALHPLEATSPQECSEINAHVFRSLRFDTTYHIPSYRDWLDADVVNNLPAYRFHKRFLQFLQHEDGVARQWVLKCPEHLFALQVIRSVYPDARIVFVHRDPVKVLLSQSELTEVLRRPFTRRLDPLALGPHESRRWLDGTQRMIAIADDAGFPDPVCHVHYMDLITDPVSTVDGVYRHFGMTLSPQAATGIEEYVAARPRGGYGDHRYYFEDHGLDEEQERAKFRPYMIHFGVTTEAVTRRPAKPAPTPNAGAGERTLQA</sequence>
<evidence type="ECO:0008006" key="4">
    <source>
        <dbReference type="Google" id="ProtNLM"/>
    </source>
</evidence>
<protein>
    <recommendedName>
        <fullName evidence="4">Sulfotransferase family protein</fullName>
    </recommendedName>
</protein>
<keyword evidence="3" id="KW-1185">Reference proteome</keyword>
<dbReference type="Gene3D" id="3.40.50.300">
    <property type="entry name" value="P-loop containing nucleotide triphosphate hydrolases"/>
    <property type="match status" value="1"/>
</dbReference>